<reference evidence="1" key="1">
    <citation type="submission" date="2022-06" db="EMBL/GenBank/DDBJ databases">
        <authorList>
            <person name="Ping M."/>
        </authorList>
    </citation>
    <scope>NUCLEOTIDE SEQUENCE</scope>
    <source>
        <strain evidence="1">JCM11759T</strain>
    </source>
</reference>
<protein>
    <submittedName>
        <fullName evidence="1">Uncharacterized protein</fullName>
    </submittedName>
</protein>
<keyword evidence="2" id="KW-1185">Reference proteome</keyword>
<evidence type="ECO:0000313" key="2">
    <source>
        <dbReference type="Proteomes" id="UP001055940"/>
    </source>
</evidence>
<dbReference type="EMBL" id="CP099837">
    <property type="protein sequence ID" value="USY21784.1"/>
    <property type="molecule type" value="Genomic_DNA"/>
</dbReference>
<sequence length="257" mass="28666">MIDDAFRACARGRHCRSATVTEESVLPAFTPRAFCDACVTDITHALRELPDLYEELGHLLREKTRHTAAERVQTSRPAPPAPIDLEVDRFMVTMSSVLLSWDERVRTVAGLDAAPTDVSWGHRPTAIREACALLDRFVLGLISLEPEPMRRELTVEDLGRLPEDVLGIVRPEYVDAYPELAGTDAGQELLWLHRRAVTMTGQTVKTVSLDGVPCPACELMMLTRRSGENGVWCAGCRTATPIEEYTDWISHLTQQLE</sequence>
<proteinExistence type="predicted"/>
<evidence type="ECO:0000313" key="1">
    <source>
        <dbReference type="EMBL" id="USY21784.1"/>
    </source>
</evidence>
<name>A0ABY5DBQ8_9ACTN</name>
<accession>A0ABY5DBQ8</accession>
<dbReference type="Proteomes" id="UP001055940">
    <property type="component" value="Chromosome"/>
</dbReference>
<dbReference type="RefSeq" id="WP_254420623.1">
    <property type="nucleotide sequence ID" value="NZ_BAAAJB010000058.1"/>
</dbReference>
<organism evidence="1 2">
    <name type="scientific">Nocardiopsis exhalans</name>
    <dbReference type="NCBI Taxonomy" id="163604"/>
    <lineage>
        <taxon>Bacteria</taxon>
        <taxon>Bacillati</taxon>
        <taxon>Actinomycetota</taxon>
        <taxon>Actinomycetes</taxon>
        <taxon>Streptosporangiales</taxon>
        <taxon>Nocardiopsidaceae</taxon>
        <taxon>Nocardiopsis</taxon>
    </lineage>
</organism>
<gene>
    <name evidence="1" type="ORF">NE857_09335</name>
</gene>